<dbReference type="HOGENOM" id="CLU_013318_0_0_6"/>
<comment type="cofactor">
    <cofactor evidence="1">
        <name>pyridoxal 5'-phosphate</name>
        <dbReference type="ChEBI" id="CHEBI:597326"/>
    </cofactor>
</comment>
<dbReference type="Gene3D" id="3.40.640.10">
    <property type="entry name" value="Type I PLP-dependent aspartate aminotransferase-like (Major domain)"/>
    <property type="match status" value="1"/>
</dbReference>
<dbReference type="AlphaFoldDB" id="A0A0C5WU19"/>
<accession>A0A0C5WU19</accession>
<dbReference type="GO" id="GO:0030170">
    <property type="term" value="F:pyridoxal phosphate binding"/>
    <property type="evidence" value="ECO:0007669"/>
    <property type="project" value="InterPro"/>
</dbReference>
<sequence>MNHYLQYCKPSLSAALTSIGLDKVYHRAEGQYLYYSNGLGAEKQVLDLLGGYGAVLFGHNDPAFRQQAVDLLQANTPFHHQFSIRNGAGALAEKLQPLLRKETGWPEPFRCAFTSTGAESVEVAIKHSEMSRGQKLELLSKQSERALEQLGLAFAENTTLSLALSEAQAMLHPELTNASSDQAIAYVSKHNASVLQQPPVFIALEHAFHGKLTTSIQLTHGIMYRQPFRRLGLRTEFVSIAQLERLCHGDTTWLDRPSLLLPKKTKKGLVLEEVAIPSVAALLVEPVQGEGGVYALTEADAKVLHRVRDMLGCPLIADEVQSGSGRCGSFLAGSQIGLKPDYVVLSKALGAGLSKLGVVAIRSGQYAEGFDILQSSTFAEDEMSCQLAAAYLDRLAEDDGRALSTVRELGEALLVALKELHQTYPDVIKDIRGKGLLLGVEFQDQDHAPAHLIRTSAYQGALGYLLTGHLLNEHGIRVAPPASAGNVLRIEPTILLTQQQIDELIYALERMCLALRYQDTGYLMHFLVHDEPHPTKEPKDFRPWYASLGIEQQYSQPADSKVAFVNHLISSDWLRQVDASLQHWTDAQCDDLVRRFAFDKRVAPFAPVRMQSSQGQTVDFILYPINSTSQQISEQLENNQLEPLRAAIDERLAAAKADGCKHAGLGMFTSIVMNNGKAAQTAGISLTTGNALTIAMAHEALVNAAQDRGHPIVSAAVIGAAGNIGSVYSLLVAEHCQQLILVGSGRQGSVKRLQKVAYQVYQAEWESLQDPRQPASGIASVLQNHQELIANWLSQMPDKTAGEAIFDWCQQYLSVGPVLISTDVAAISQADTVICASNASDAFIDIGMIQQSAIVCDIAVPHNLSDSVLGARPDIRCIRGGIVQTPHNESLDPRVRAYLGEGQVYACMAETVVLGMEQYPTHYSYGNLTKGQVKWIAQRAREHGMKLGKVKVSESM</sequence>
<gene>
    <name evidence="5" type="ORF">H744_1c1528</name>
</gene>
<evidence type="ECO:0000313" key="5">
    <source>
        <dbReference type="EMBL" id="AJR06550.1"/>
    </source>
</evidence>
<organism evidence="5 6">
    <name type="scientific">Photobacterium gaetbulicola Gung47</name>
    <dbReference type="NCBI Taxonomy" id="658445"/>
    <lineage>
        <taxon>Bacteria</taxon>
        <taxon>Pseudomonadati</taxon>
        <taxon>Pseudomonadota</taxon>
        <taxon>Gammaproteobacteria</taxon>
        <taxon>Vibrionales</taxon>
        <taxon>Vibrionaceae</taxon>
        <taxon>Photobacterium</taxon>
    </lineage>
</organism>
<keyword evidence="4" id="KW-0663">Pyridoxal phosphate</keyword>
<evidence type="ECO:0000313" key="6">
    <source>
        <dbReference type="Proteomes" id="UP000032303"/>
    </source>
</evidence>
<dbReference type="InterPro" id="IPR050103">
    <property type="entry name" value="Class-III_PLP-dep_AT"/>
</dbReference>
<dbReference type="SUPFAM" id="SSF53383">
    <property type="entry name" value="PLP-dependent transferases"/>
    <property type="match status" value="1"/>
</dbReference>
<evidence type="ECO:0000256" key="4">
    <source>
        <dbReference type="ARBA" id="ARBA00022898"/>
    </source>
</evidence>
<dbReference type="EMBL" id="CP005973">
    <property type="protein sequence ID" value="AJR06550.1"/>
    <property type="molecule type" value="Genomic_DNA"/>
</dbReference>
<dbReference type="PANTHER" id="PTHR11986:SF79">
    <property type="entry name" value="ACETYLORNITHINE AMINOTRANSFERASE, MITOCHONDRIAL"/>
    <property type="match status" value="1"/>
</dbReference>
<proteinExistence type="predicted"/>
<dbReference type="InterPro" id="IPR005814">
    <property type="entry name" value="Aminotrans_3"/>
</dbReference>
<keyword evidence="3 5" id="KW-0808">Transferase</keyword>
<dbReference type="Proteomes" id="UP000032303">
    <property type="component" value="Chromosome 1"/>
</dbReference>
<evidence type="ECO:0000256" key="2">
    <source>
        <dbReference type="ARBA" id="ARBA00022576"/>
    </source>
</evidence>
<evidence type="ECO:0000256" key="3">
    <source>
        <dbReference type="ARBA" id="ARBA00022679"/>
    </source>
</evidence>
<dbReference type="GO" id="GO:0042802">
    <property type="term" value="F:identical protein binding"/>
    <property type="evidence" value="ECO:0007669"/>
    <property type="project" value="TreeGrafter"/>
</dbReference>
<dbReference type="KEGG" id="pgb:H744_1c1528"/>
<evidence type="ECO:0000256" key="1">
    <source>
        <dbReference type="ARBA" id="ARBA00001933"/>
    </source>
</evidence>
<keyword evidence="6" id="KW-1185">Reference proteome</keyword>
<dbReference type="InterPro" id="IPR015424">
    <property type="entry name" value="PyrdxlP-dep_Trfase"/>
</dbReference>
<dbReference type="Pfam" id="PF00202">
    <property type="entry name" value="Aminotran_3"/>
    <property type="match status" value="1"/>
</dbReference>
<dbReference type="Gene3D" id="3.90.1150.10">
    <property type="entry name" value="Aspartate Aminotransferase, domain 1"/>
    <property type="match status" value="1"/>
</dbReference>
<protein>
    <submittedName>
        <fullName evidence="5">Putative pyridoxalphosphate dependent aminotransferase, class III</fullName>
    </submittedName>
</protein>
<keyword evidence="2 5" id="KW-0032">Aminotransferase</keyword>
<dbReference type="STRING" id="658445.H744_1c1528"/>
<name>A0A0C5WU19_9GAMM</name>
<dbReference type="GO" id="GO:0008483">
    <property type="term" value="F:transaminase activity"/>
    <property type="evidence" value="ECO:0007669"/>
    <property type="project" value="UniProtKB-KW"/>
</dbReference>
<dbReference type="InterPro" id="IPR015422">
    <property type="entry name" value="PyrdxlP-dep_Trfase_small"/>
</dbReference>
<dbReference type="PANTHER" id="PTHR11986">
    <property type="entry name" value="AMINOTRANSFERASE CLASS III"/>
    <property type="match status" value="1"/>
</dbReference>
<dbReference type="InterPro" id="IPR015421">
    <property type="entry name" value="PyrdxlP-dep_Trfase_major"/>
</dbReference>
<reference evidence="5 6" key="1">
    <citation type="submission" date="2013-05" db="EMBL/GenBank/DDBJ databases">
        <title>Complete genome sequence of the lipase-producing bacterium Photobacterium gaetbulicola Gung47.</title>
        <authorList>
            <person name="Kim Y.-O."/>
        </authorList>
    </citation>
    <scope>NUCLEOTIDE SEQUENCE [LARGE SCALE GENOMIC DNA]</scope>
    <source>
        <strain evidence="5 6">Gung47</strain>
    </source>
</reference>
<dbReference type="PATRIC" id="fig|658445.3.peg.1657"/>